<dbReference type="AlphaFoldDB" id="A0A8K0D247"/>
<comment type="caution">
    <text evidence="6">The sequence shown here is derived from an EMBL/GenBank/DDBJ whole genome shotgun (WGS) entry which is preliminary data.</text>
</comment>
<dbReference type="InterPro" id="IPR025785">
    <property type="entry name" value="SETD3"/>
</dbReference>
<dbReference type="EMBL" id="VTPC01006709">
    <property type="protein sequence ID" value="KAF2894742.1"/>
    <property type="molecule type" value="Genomic_DNA"/>
</dbReference>
<evidence type="ECO:0000313" key="7">
    <source>
        <dbReference type="Proteomes" id="UP000801492"/>
    </source>
</evidence>
<proteinExistence type="inferred from homology"/>
<feature type="non-terminal residue" evidence="6">
    <location>
        <position position="201"/>
    </location>
</feature>
<dbReference type="InterPro" id="IPR036464">
    <property type="entry name" value="Rubisco_LSMT_subst-bd_sf"/>
</dbReference>
<accession>A0A8K0D247</accession>
<name>A0A8K0D247_IGNLU</name>
<organism evidence="6 7">
    <name type="scientific">Ignelater luminosus</name>
    <name type="common">Cucubano</name>
    <name type="synonym">Pyrophorus luminosus</name>
    <dbReference type="NCBI Taxonomy" id="2038154"/>
    <lineage>
        <taxon>Eukaryota</taxon>
        <taxon>Metazoa</taxon>
        <taxon>Ecdysozoa</taxon>
        <taxon>Arthropoda</taxon>
        <taxon>Hexapoda</taxon>
        <taxon>Insecta</taxon>
        <taxon>Pterygota</taxon>
        <taxon>Neoptera</taxon>
        <taxon>Endopterygota</taxon>
        <taxon>Coleoptera</taxon>
        <taxon>Polyphaga</taxon>
        <taxon>Elateriformia</taxon>
        <taxon>Elateroidea</taxon>
        <taxon>Elateridae</taxon>
        <taxon>Agrypninae</taxon>
        <taxon>Pyrophorini</taxon>
        <taxon>Ignelater</taxon>
    </lineage>
</organism>
<dbReference type="PROSITE" id="PS51565">
    <property type="entry name" value="SAM_MT85_SETD3"/>
    <property type="match status" value="1"/>
</dbReference>
<feature type="domain" description="Rubisco LSMT substrate-binding" evidence="5">
    <location>
        <begin position="61"/>
        <end position="188"/>
    </location>
</feature>
<dbReference type="OrthoDB" id="441812at2759"/>
<dbReference type="GO" id="GO:0018064">
    <property type="term" value="F:protein-L-histidine N-tele-methyltransferase activity"/>
    <property type="evidence" value="ECO:0007669"/>
    <property type="project" value="UniProtKB-EC"/>
</dbReference>
<dbReference type="InterPro" id="IPR015353">
    <property type="entry name" value="Rubisco_LSMT_subst-bd"/>
</dbReference>
<evidence type="ECO:0000259" key="5">
    <source>
        <dbReference type="Pfam" id="PF09273"/>
    </source>
</evidence>
<keyword evidence="1 4" id="KW-0489">Methyltransferase</keyword>
<comment type="catalytic activity">
    <reaction evidence="4">
        <text>L-histidyl-[protein] + S-adenosyl-L-methionine = N(tele)-methyl-L-histidyl-[protein] + S-adenosyl-L-homocysteine + H(+)</text>
        <dbReference type="Rhea" id="RHEA:19369"/>
        <dbReference type="Rhea" id="RHEA-COMP:9745"/>
        <dbReference type="Rhea" id="RHEA-COMP:11600"/>
        <dbReference type="ChEBI" id="CHEBI:15378"/>
        <dbReference type="ChEBI" id="CHEBI:16367"/>
        <dbReference type="ChEBI" id="CHEBI:29979"/>
        <dbReference type="ChEBI" id="CHEBI:57856"/>
        <dbReference type="ChEBI" id="CHEBI:59789"/>
        <dbReference type="EC" id="2.1.1.85"/>
    </reaction>
</comment>
<evidence type="ECO:0000313" key="6">
    <source>
        <dbReference type="EMBL" id="KAF2894742.1"/>
    </source>
</evidence>
<evidence type="ECO:0000256" key="4">
    <source>
        <dbReference type="PROSITE-ProRule" id="PRU00898"/>
    </source>
</evidence>
<dbReference type="SUPFAM" id="SSF82199">
    <property type="entry name" value="SET domain"/>
    <property type="match status" value="1"/>
</dbReference>
<reference evidence="6" key="1">
    <citation type="submission" date="2019-08" db="EMBL/GenBank/DDBJ databases">
        <title>The genome of the North American firefly Photinus pyralis.</title>
        <authorList>
            <consortium name="Photinus pyralis genome working group"/>
            <person name="Fallon T.R."/>
            <person name="Sander Lower S.E."/>
            <person name="Weng J.-K."/>
        </authorList>
    </citation>
    <scope>NUCLEOTIDE SEQUENCE</scope>
    <source>
        <strain evidence="6">TRF0915ILg1</strain>
        <tissue evidence="6">Whole body</tissue>
    </source>
</reference>
<dbReference type="SUPFAM" id="SSF81822">
    <property type="entry name" value="RuBisCo LSMT C-terminal, substrate-binding domain"/>
    <property type="match status" value="1"/>
</dbReference>
<dbReference type="EC" id="2.1.1.85" evidence="4"/>
<dbReference type="Proteomes" id="UP000801492">
    <property type="component" value="Unassembled WGS sequence"/>
</dbReference>
<dbReference type="InterPro" id="IPR046341">
    <property type="entry name" value="SET_dom_sf"/>
</dbReference>
<dbReference type="GO" id="GO:0016279">
    <property type="term" value="F:protein-lysine N-methyltransferase activity"/>
    <property type="evidence" value="ECO:0007669"/>
    <property type="project" value="TreeGrafter"/>
</dbReference>
<dbReference type="PANTHER" id="PTHR13271">
    <property type="entry name" value="UNCHARACTERIZED PUTATIVE METHYLTRANSFERASE"/>
    <property type="match status" value="1"/>
</dbReference>
<evidence type="ECO:0000256" key="2">
    <source>
        <dbReference type="ARBA" id="ARBA00022679"/>
    </source>
</evidence>
<dbReference type="Pfam" id="PF09273">
    <property type="entry name" value="Rubis-subs-bind"/>
    <property type="match status" value="1"/>
</dbReference>
<protein>
    <recommendedName>
        <fullName evidence="4">protein-histidine N-methyltransferase</fullName>
        <ecNumber evidence="4">2.1.1.85</ecNumber>
    </recommendedName>
</protein>
<evidence type="ECO:0000256" key="3">
    <source>
        <dbReference type="ARBA" id="ARBA00022691"/>
    </source>
</evidence>
<gene>
    <name evidence="6" type="ORF">ILUMI_11431</name>
</gene>
<dbReference type="GO" id="GO:0032259">
    <property type="term" value="P:methylation"/>
    <property type="evidence" value="ECO:0007669"/>
    <property type="project" value="UniProtKB-KW"/>
</dbReference>
<dbReference type="Gene3D" id="3.90.1410.10">
    <property type="entry name" value="set domain protein methyltransferase, domain 1"/>
    <property type="match status" value="1"/>
</dbReference>
<dbReference type="Gene3D" id="3.90.1420.10">
    <property type="entry name" value="Rubisco LSMT, substrate-binding domain"/>
    <property type="match status" value="1"/>
</dbReference>
<keyword evidence="2 4" id="KW-0808">Transferase</keyword>
<evidence type="ECO:0000256" key="1">
    <source>
        <dbReference type="ARBA" id="ARBA00022603"/>
    </source>
</evidence>
<dbReference type="PANTHER" id="PTHR13271:SF47">
    <property type="entry name" value="ACTIN-HISTIDINE N-METHYLTRANSFERASE"/>
    <property type="match status" value="1"/>
</dbReference>
<keyword evidence="3 4" id="KW-0949">S-adenosyl-L-methionine</keyword>
<sequence length="201" mass="23801">ISTDYNPELKRSECLAVKNFKAGEQIFIFYGPRSNAELFIHNGFVFQDNQHDGFWLHLGMSKSDQLKEKRSQLLLKLYLPDYKEFWLKKCEIPISGQLLAFSRIFNMDEEQIQYWVKNSNVESLEDLNCNIEAGFQTKCWNFLLTRLKLILSTYKTNLEEDDNILSDKQLPRNKCLAVQMRATEKRILHHTIDYIKKQLKN</sequence>
<keyword evidence="7" id="KW-1185">Reference proteome</keyword>
<comment type="similarity">
    <text evidence="4">Belongs to the class V-like SAM-binding methyltransferase superfamily. SETD3 actin-histidine methyltransferase family.</text>
</comment>
<dbReference type="InterPro" id="IPR050600">
    <property type="entry name" value="SETD3_SETD6_MTase"/>
</dbReference>